<evidence type="ECO:0000256" key="4">
    <source>
        <dbReference type="ARBA" id="ARBA00023054"/>
    </source>
</evidence>
<feature type="region of interest" description="Disordered" evidence="8">
    <location>
        <begin position="1"/>
        <end position="30"/>
    </location>
</feature>
<accession>A0A263D3E5</accession>
<dbReference type="InterPro" id="IPR027417">
    <property type="entry name" value="P-loop_NTPase"/>
</dbReference>
<dbReference type="Proteomes" id="UP000242444">
    <property type="component" value="Unassembled WGS sequence"/>
</dbReference>
<dbReference type="FunFam" id="3.40.50.300:FF:000155">
    <property type="entry name" value="AAA ATPase forming ring-shaped complexes"/>
    <property type="match status" value="1"/>
</dbReference>
<dbReference type="PROSITE" id="PS00674">
    <property type="entry name" value="AAA"/>
    <property type="match status" value="1"/>
</dbReference>
<comment type="subunit">
    <text evidence="6">Homohexamer. Assembles into a hexameric ring structure.</text>
</comment>
<evidence type="ECO:0000256" key="3">
    <source>
        <dbReference type="ARBA" id="ARBA00022942"/>
    </source>
</evidence>
<dbReference type="PANTHER" id="PTHR23077">
    <property type="entry name" value="AAA-FAMILY ATPASE"/>
    <property type="match status" value="1"/>
</dbReference>
<evidence type="ECO:0000256" key="5">
    <source>
        <dbReference type="ARBA" id="ARBA00023186"/>
    </source>
</evidence>
<dbReference type="Pfam" id="PF16450">
    <property type="entry name" value="Prot_ATP_ID_OB_C"/>
    <property type="match status" value="1"/>
</dbReference>
<evidence type="ECO:0000259" key="9">
    <source>
        <dbReference type="SMART" id="SM00382"/>
    </source>
</evidence>
<dbReference type="GO" id="GO:0019941">
    <property type="term" value="P:modification-dependent protein catabolic process"/>
    <property type="evidence" value="ECO:0007669"/>
    <property type="project" value="InterPro"/>
</dbReference>
<sequence length="604" mass="66868">MHDDLPGGRHEEADPSDTSESGTATPEQARQIRFLEEEVVLLRRKLTDSPRQNKVLEQRLTEATERVEQLTERNNKLIETLREARGQLLALREEVDRLAQPPSGYGVFVAAYEDSTVDVYTSGRKMRVSVSPAVEIDSLQRGQALRLNEALTVVEGGDFERTGEVCALREVLLPETEGGSSRALVVGHADEERVVFLSDPLAEHALKPGDSLLVDSKAGYAYERVPKAEVEDLVLEEVPDVSYEDIGGLGRQIEQIRDAVELPFLHSDLYLEYQLRPPKGVLLYGPPGCGKTLIAKAVANSLAKKVALARGDDPGDGSEAKSYFLNIKGPELLNKFVGETERHIRLIFQRAREKASEGTPVIVFFDEMDSIFRTRGSGVSSDVETTIVPQLLSEIDGVEGLENVIVIGASNREDMIDPAILRPGRLDVKIKIERPDAEGAKDIFSKYLAGGLPVHADDLAEFGGDHKATFDAMIQHTVERMYEESDENRFLEVTYANGDKEVLYFRDFNSGAMIQNIVDRSKKAAIKSVLETKQPGLRVQHLLDAIVDEFAENEDLPNTTNPDDWARISGKKGERIVYIRTLVTGKNQDSGRAIDTATNTGQYL</sequence>
<keyword evidence="5" id="KW-0143">Chaperone</keyword>
<dbReference type="InterPro" id="IPR012340">
    <property type="entry name" value="NA-bd_OB-fold"/>
</dbReference>
<keyword evidence="1 6" id="KW-0547">Nucleotide-binding</keyword>
<gene>
    <name evidence="6 10" type="primary">arc</name>
    <name evidence="10" type="ORF">CFN78_12020</name>
</gene>
<feature type="coiled-coil region" evidence="6">
    <location>
        <begin position="53"/>
        <end position="94"/>
    </location>
</feature>
<dbReference type="PANTHER" id="PTHR23077:SF144">
    <property type="entry name" value="PROTEASOME-ASSOCIATED ATPASE"/>
    <property type="match status" value="1"/>
</dbReference>
<dbReference type="Gene3D" id="2.40.50.140">
    <property type="entry name" value="Nucleic acid-binding proteins"/>
    <property type="match status" value="2"/>
</dbReference>
<name>A0A263D3E5_9PSEU</name>
<dbReference type="GO" id="GO:0016887">
    <property type="term" value="F:ATP hydrolysis activity"/>
    <property type="evidence" value="ECO:0007669"/>
    <property type="project" value="UniProtKB-UniRule"/>
</dbReference>
<keyword evidence="2 6" id="KW-0067">ATP-binding</keyword>
<dbReference type="RefSeq" id="WP_094862828.1">
    <property type="nucleotide sequence ID" value="NZ_NKYE01000006.1"/>
</dbReference>
<dbReference type="HAMAP" id="MF_02112">
    <property type="entry name" value="ARC_ATPase"/>
    <property type="match status" value="1"/>
</dbReference>
<evidence type="ECO:0000256" key="1">
    <source>
        <dbReference type="ARBA" id="ARBA00022741"/>
    </source>
</evidence>
<evidence type="ECO:0000313" key="10">
    <source>
        <dbReference type="EMBL" id="OZM72970.1"/>
    </source>
</evidence>
<comment type="caution">
    <text evidence="10">The sequence shown here is derived from an EMBL/GenBank/DDBJ whole genome shotgun (WGS) entry which is preliminary data.</text>
</comment>
<dbReference type="Gene3D" id="3.40.50.300">
    <property type="entry name" value="P-loop containing nucleotide triphosphate hydrolases"/>
    <property type="match status" value="1"/>
</dbReference>
<dbReference type="InterPro" id="IPR022482">
    <property type="entry name" value="Proteasome_ATPase"/>
</dbReference>
<dbReference type="Gene3D" id="1.10.8.60">
    <property type="match status" value="1"/>
</dbReference>
<keyword evidence="4 6" id="KW-0175">Coiled coil</keyword>
<dbReference type="InterPro" id="IPR003959">
    <property type="entry name" value="ATPase_AAA_core"/>
</dbReference>
<protein>
    <recommendedName>
        <fullName evidence="6">AAA ATPase forming ring-shaped complexes</fullName>
        <shortName evidence="6">ARC</shortName>
    </recommendedName>
</protein>
<proteinExistence type="inferred from homology"/>
<comment type="similarity">
    <text evidence="6 7">Belongs to the AAA ATPase family.</text>
</comment>
<dbReference type="AlphaFoldDB" id="A0A263D3E5"/>
<evidence type="ECO:0000313" key="11">
    <source>
        <dbReference type="Proteomes" id="UP000242444"/>
    </source>
</evidence>
<evidence type="ECO:0000256" key="7">
    <source>
        <dbReference type="RuleBase" id="RU003651"/>
    </source>
</evidence>
<dbReference type="FunCoup" id="A0A263D3E5">
    <property type="interactions" value="148"/>
</dbReference>
<dbReference type="EMBL" id="NKYE01000006">
    <property type="protein sequence ID" value="OZM72970.1"/>
    <property type="molecule type" value="Genomic_DNA"/>
</dbReference>
<dbReference type="SUPFAM" id="SSF52540">
    <property type="entry name" value="P-loop containing nucleoside triphosphate hydrolases"/>
    <property type="match status" value="1"/>
</dbReference>
<organism evidence="10 11">
    <name type="scientific">Amycolatopsis antarctica</name>
    <dbReference type="NCBI Taxonomy" id="1854586"/>
    <lineage>
        <taxon>Bacteria</taxon>
        <taxon>Bacillati</taxon>
        <taxon>Actinomycetota</taxon>
        <taxon>Actinomycetes</taxon>
        <taxon>Pseudonocardiales</taxon>
        <taxon>Pseudonocardiaceae</taxon>
        <taxon>Amycolatopsis</taxon>
    </lineage>
</organism>
<feature type="compositionally biased region" description="Basic and acidic residues" evidence="8">
    <location>
        <begin position="1"/>
        <end position="13"/>
    </location>
</feature>
<dbReference type="InterPro" id="IPR050168">
    <property type="entry name" value="AAA_ATPase_domain"/>
</dbReference>
<dbReference type="InParanoid" id="A0A263D3E5"/>
<dbReference type="InterPro" id="IPR003593">
    <property type="entry name" value="AAA+_ATPase"/>
</dbReference>
<reference evidence="10 11" key="1">
    <citation type="submission" date="2017-07" db="EMBL/GenBank/DDBJ databases">
        <title>Amycolatopsis antarcticus sp. nov., isolated from the surface of an Antarcticus brown macroalga.</title>
        <authorList>
            <person name="Wang J."/>
            <person name="Leiva S."/>
            <person name="Huang J."/>
            <person name="Huang Y."/>
        </authorList>
    </citation>
    <scope>NUCLEOTIDE SEQUENCE [LARGE SCALE GENOMIC DNA]</scope>
    <source>
        <strain evidence="10 11">AU-G6</strain>
    </source>
</reference>
<dbReference type="GO" id="GO:0005524">
    <property type="term" value="F:ATP binding"/>
    <property type="evidence" value="ECO:0007669"/>
    <property type="project" value="UniProtKB-UniRule"/>
</dbReference>
<dbReference type="InterPro" id="IPR041626">
    <property type="entry name" value="Prot_ATP_ID_OB_N"/>
</dbReference>
<dbReference type="NCBIfam" id="TIGR03689">
    <property type="entry name" value="pup_AAA"/>
    <property type="match status" value="1"/>
</dbReference>
<evidence type="ECO:0000256" key="8">
    <source>
        <dbReference type="SAM" id="MobiDB-lite"/>
    </source>
</evidence>
<evidence type="ECO:0000256" key="6">
    <source>
        <dbReference type="HAMAP-Rule" id="MF_02112"/>
    </source>
</evidence>
<feature type="compositionally biased region" description="Polar residues" evidence="8">
    <location>
        <begin position="16"/>
        <end position="28"/>
    </location>
</feature>
<feature type="binding site" evidence="6">
    <location>
        <begin position="288"/>
        <end position="293"/>
    </location>
    <ligand>
        <name>ATP</name>
        <dbReference type="ChEBI" id="CHEBI:30616"/>
    </ligand>
</feature>
<dbReference type="InterPro" id="IPR032501">
    <property type="entry name" value="Prot_ATP_ID_OB_2nd"/>
</dbReference>
<feature type="domain" description="AAA+ ATPase" evidence="9">
    <location>
        <begin position="277"/>
        <end position="436"/>
    </location>
</feature>
<dbReference type="Pfam" id="PF00004">
    <property type="entry name" value="AAA"/>
    <property type="match status" value="1"/>
</dbReference>
<dbReference type="OrthoDB" id="9809379at2"/>
<dbReference type="SMART" id="SM00382">
    <property type="entry name" value="AAA"/>
    <property type="match status" value="1"/>
</dbReference>
<dbReference type="Gene3D" id="1.20.5.170">
    <property type="match status" value="1"/>
</dbReference>
<keyword evidence="3 10" id="KW-0647">Proteasome</keyword>
<dbReference type="InterPro" id="IPR003960">
    <property type="entry name" value="ATPase_AAA_CS"/>
</dbReference>
<dbReference type="Pfam" id="PF17758">
    <property type="entry name" value="Prot_ATP_ID_OB_N"/>
    <property type="match status" value="1"/>
</dbReference>
<keyword evidence="11" id="KW-1185">Reference proteome</keyword>
<dbReference type="GO" id="GO:0010498">
    <property type="term" value="P:proteasomal protein catabolic process"/>
    <property type="evidence" value="ECO:0007669"/>
    <property type="project" value="InterPro"/>
</dbReference>
<evidence type="ECO:0000256" key="2">
    <source>
        <dbReference type="ARBA" id="ARBA00022840"/>
    </source>
</evidence>
<dbReference type="GO" id="GO:0000502">
    <property type="term" value="C:proteasome complex"/>
    <property type="evidence" value="ECO:0007669"/>
    <property type="project" value="UniProtKB-KW"/>
</dbReference>